<dbReference type="Proteomes" id="UP000093759">
    <property type="component" value="Unassembled WGS sequence"/>
</dbReference>
<reference evidence="2" key="1">
    <citation type="submission" date="2016-06" db="EMBL/GenBank/DDBJ databases">
        <authorList>
            <person name="Sutton G."/>
            <person name="Brinkac L."/>
            <person name="Sanka R."/>
            <person name="Adams M."/>
            <person name="Lau E."/>
            <person name="Garcia-Basteiro A."/>
            <person name="Lopez-Varela E."/>
            <person name="Palencia S."/>
        </authorList>
    </citation>
    <scope>NUCLEOTIDE SEQUENCE [LARGE SCALE GENOMIC DNA]</scope>
    <source>
        <strain evidence="2">1274684.2</strain>
    </source>
</reference>
<accession>A0A1A3TUM5</accession>
<evidence type="ECO:0000313" key="1">
    <source>
        <dbReference type="EMBL" id="OBK86345.1"/>
    </source>
</evidence>
<name>A0A1A3TUM5_MYCSD</name>
<evidence type="ECO:0000313" key="2">
    <source>
        <dbReference type="Proteomes" id="UP000093759"/>
    </source>
</evidence>
<dbReference type="AlphaFoldDB" id="A0A1A3TUM5"/>
<organism evidence="1 2">
    <name type="scientific">Mycolicibacter sinensis (strain JDM601)</name>
    <name type="common">Mycobacterium sinense</name>
    <dbReference type="NCBI Taxonomy" id="875328"/>
    <lineage>
        <taxon>Bacteria</taxon>
        <taxon>Bacillati</taxon>
        <taxon>Actinomycetota</taxon>
        <taxon>Actinomycetes</taxon>
        <taxon>Mycobacteriales</taxon>
        <taxon>Mycobacteriaceae</taxon>
        <taxon>Mycolicibacter</taxon>
    </lineage>
</organism>
<dbReference type="EMBL" id="LZMF01000093">
    <property type="protein sequence ID" value="OBK86345.1"/>
    <property type="molecule type" value="Genomic_DNA"/>
</dbReference>
<gene>
    <name evidence="1" type="ORF">A5648_05855</name>
</gene>
<sequence>MKQDQFNRGGRQIARTSTDELPASRRLFCSASLYGCSGASGPVDLRLTVGHRSIAAVVVGRLRLADFVARIVATATQRDGQADQ</sequence>
<protein>
    <submittedName>
        <fullName evidence="1">Uncharacterized protein</fullName>
    </submittedName>
</protein>
<comment type="caution">
    <text evidence="1">The sequence shown here is derived from an EMBL/GenBank/DDBJ whole genome shotgun (WGS) entry which is preliminary data.</text>
</comment>
<proteinExistence type="predicted"/>